<dbReference type="InterPro" id="IPR036388">
    <property type="entry name" value="WH-like_DNA-bd_sf"/>
</dbReference>
<dbReference type="SUPFAM" id="SSF46785">
    <property type="entry name" value="Winged helix' DNA-binding domain"/>
    <property type="match status" value="1"/>
</dbReference>
<dbReference type="SMART" id="SM00347">
    <property type="entry name" value="HTH_MARR"/>
    <property type="match status" value="1"/>
</dbReference>
<dbReference type="GO" id="GO:0003677">
    <property type="term" value="F:DNA binding"/>
    <property type="evidence" value="ECO:0007669"/>
    <property type="project" value="UniProtKB-KW"/>
</dbReference>
<proteinExistence type="predicted"/>
<dbReference type="PANTHER" id="PTHR33164:SF64">
    <property type="entry name" value="TRANSCRIPTIONAL REGULATOR SLYA"/>
    <property type="match status" value="1"/>
</dbReference>
<accession>A0A3S4XJF0</accession>
<reference evidence="5 6" key="1">
    <citation type="journal article" date="2015" name="Int. J. Syst. Evol. Microbiol.">
        <title>Gemmobacter intermedius sp. nov., isolated from a white stork (Ciconia ciconia).</title>
        <authorList>
            <person name="Kampfer P."/>
            <person name="Jerzak L."/>
            <person name="Wilharm G."/>
            <person name="Golke J."/>
            <person name="Busse H.J."/>
            <person name="Glaeser S.P."/>
        </authorList>
    </citation>
    <scope>NUCLEOTIDE SEQUENCE [LARGE SCALE GENOMIC DNA]</scope>
    <source>
        <strain evidence="5 6">119/4</strain>
    </source>
</reference>
<keyword evidence="6" id="KW-1185">Reference proteome</keyword>
<keyword evidence="2" id="KW-0238">DNA-binding</keyword>
<organism evidence="5 6">
    <name type="scientific">Falsigemmobacter intermedius</name>
    <dbReference type="NCBI Taxonomy" id="1553448"/>
    <lineage>
        <taxon>Bacteria</taxon>
        <taxon>Pseudomonadati</taxon>
        <taxon>Pseudomonadota</taxon>
        <taxon>Alphaproteobacteria</taxon>
        <taxon>Rhodobacterales</taxon>
        <taxon>Paracoccaceae</taxon>
        <taxon>Falsigemmobacter</taxon>
    </lineage>
</organism>
<evidence type="ECO:0000313" key="5">
    <source>
        <dbReference type="EMBL" id="RWY37630.1"/>
    </source>
</evidence>
<name>A0A3S4XJF0_9RHOB</name>
<dbReference type="PRINTS" id="PR00598">
    <property type="entry name" value="HTHMARR"/>
</dbReference>
<dbReference type="InterPro" id="IPR000835">
    <property type="entry name" value="HTH_MarR-typ"/>
</dbReference>
<keyword evidence="1" id="KW-0805">Transcription regulation</keyword>
<evidence type="ECO:0000313" key="6">
    <source>
        <dbReference type="Proteomes" id="UP000287168"/>
    </source>
</evidence>
<evidence type="ECO:0000256" key="2">
    <source>
        <dbReference type="ARBA" id="ARBA00023125"/>
    </source>
</evidence>
<dbReference type="EMBL" id="SBLC01000044">
    <property type="protein sequence ID" value="RWY37630.1"/>
    <property type="molecule type" value="Genomic_DNA"/>
</dbReference>
<dbReference type="GO" id="GO:0003700">
    <property type="term" value="F:DNA-binding transcription factor activity"/>
    <property type="evidence" value="ECO:0007669"/>
    <property type="project" value="InterPro"/>
</dbReference>
<dbReference type="Gene3D" id="1.10.10.10">
    <property type="entry name" value="Winged helix-like DNA-binding domain superfamily/Winged helix DNA-binding domain"/>
    <property type="match status" value="1"/>
</dbReference>
<dbReference type="Proteomes" id="UP000287168">
    <property type="component" value="Unassembled WGS sequence"/>
</dbReference>
<dbReference type="InterPro" id="IPR039422">
    <property type="entry name" value="MarR/SlyA-like"/>
</dbReference>
<evidence type="ECO:0000259" key="4">
    <source>
        <dbReference type="PROSITE" id="PS50995"/>
    </source>
</evidence>
<keyword evidence="3" id="KW-0804">Transcription</keyword>
<feature type="domain" description="HTH marR-type" evidence="4">
    <location>
        <begin position="12"/>
        <end position="142"/>
    </location>
</feature>
<evidence type="ECO:0000256" key="3">
    <source>
        <dbReference type="ARBA" id="ARBA00023163"/>
    </source>
</evidence>
<dbReference type="PANTHER" id="PTHR33164">
    <property type="entry name" value="TRANSCRIPTIONAL REGULATOR, MARR FAMILY"/>
    <property type="match status" value="1"/>
</dbReference>
<dbReference type="PROSITE" id="PS50995">
    <property type="entry name" value="HTH_MARR_2"/>
    <property type="match status" value="1"/>
</dbReference>
<dbReference type="AlphaFoldDB" id="A0A3S4XJF0"/>
<dbReference type="Pfam" id="PF12802">
    <property type="entry name" value="MarR_2"/>
    <property type="match status" value="1"/>
</dbReference>
<evidence type="ECO:0000256" key="1">
    <source>
        <dbReference type="ARBA" id="ARBA00023015"/>
    </source>
</evidence>
<sequence>MDEREPSLMSREGDILDLMSATARRLRTMYDRRAGEHGLTLARVRVLLSLRDREGLTQLDLAQVLQIEAPTLKRQIDALVRDGYVERRPLPAGGRGKGLYLTPFGQTHAMTEFSRKTRQMLLEGVSGAELDVFQSVLQRLHLNIDRLETL</sequence>
<dbReference type="OrthoDB" id="8452803at2"/>
<dbReference type="GO" id="GO:0006950">
    <property type="term" value="P:response to stress"/>
    <property type="evidence" value="ECO:0007669"/>
    <property type="project" value="TreeGrafter"/>
</dbReference>
<dbReference type="InterPro" id="IPR036390">
    <property type="entry name" value="WH_DNA-bd_sf"/>
</dbReference>
<comment type="caution">
    <text evidence="5">The sequence shown here is derived from an EMBL/GenBank/DDBJ whole genome shotgun (WGS) entry which is preliminary data.</text>
</comment>
<protein>
    <submittedName>
        <fullName evidence="5">MarR family transcriptional regulator</fullName>
    </submittedName>
</protein>
<gene>
    <name evidence="5" type="ORF">EP867_17010</name>
</gene>